<protein>
    <submittedName>
        <fullName evidence="4">NAD(P)-binding protein</fullName>
    </submittedName>
</protein>
<sequence length="274" mass="29706">MDGAVLADGKYTPRVSRSLDSPGSKLLVAKGVEVVAGNLSDKESVQNAIRGSVAVFGITNFWEVSVAHRDSEGREEVRQGKNLVDAAKEEGVDSLPNATKESNGKFKQMYHWDNKAVIEVNLQASGVPYAVLLTGYFLENLWKIDALKKTARFGPEDMQCCTWISHDLGQAAVALLNNYADPRAGVLGGAFPVNSVRVTYPQFAAAIGRAIGKEVTFTPLKTSGTEELDEMYTFEAKLGMYNDTPVPNPKLVALGVKFGTLEEFIAAEVVPRYA</sequence>
<evidence type="ECO:0000313" key="5">
    <source>
        <dbReference type="Proteomes" id="UP001219525"/>
    </source>
</evidence>
<dbReference type="Gene3D" id="3.90.25.10">
    <property type="entry name" value="UDP-galactose 4-epimerase, domain 1"/>
    <property type="match status" value="1"/>
</dbReference>
<keyword evidence="2" id="KW-0521">NADP</keyword>
<proteinExistence type="inferred from homology"/>
<reference evidence="4" key="1">
    <citation type="submission" date="2023-03" db="EMBL/GenBank/DDBJ databases">
        <title>Massive genome expansion in bonnet fungi (Mycena s.s.) driven by repeated elements and novel gene families across ecological guilds.</title>
        <authorList>
            <consortium name="Lawrence Berkeley National Laboratory"/>
            <person name="Harder C.B."/>
            <person name="Miyauchi S."/>
            <person name="Viragh M."/>
            <person name="Kuo A."/>
            <person name="Thoen E."/>
            <person name="Andreopoulos B."/>
            <person name="Lu D."/>
            <person name="Skrede I."/>
            <person name="Drula E."/>
            <person name="Henrissat B."/>
            <person name="Morin E."/>
            <person name="Kohler A."/>
            <person name="Barry K."/>
            <person name="LaButti K."/>
            <person name="Morin E."/>
            <person name="Salamov A."/>
            <person name="Lipzen A."/>
            <person name="Mereny Z."/>
            <person name="Hegedus B."/>
            <person name="Baldrian P."/>
            <person name="Stursova M."/>
            <person name="Weitz H."/>
            <person name="Taylor A."/>
            <person name="Grigoriev I.V."/>
            <person name="Nagy L.G."/>
            <person name="Martin F."/>
            <person name="Kauserud H."/>
        </authorList>
    </citation>
    <scope>NUCLEOTIDE SEQUENCE</scope>
    <source>
        <strain evidence="4">9144</strain>
    </source>
</reference>
<dbReference type="SUPFAM" id="SSF51735">
    <property type="entry name" value="NAD(P)-binding Rossmann-fold domains"/>
    <property type="match status" value="1"/>
</dbReference>
<dbReference type="PANTHER" id="PTHR42748">
    <property type="entry name" value="NITROGEN METABOLITE REPRESSION PROTEIN NMRA FAMILY MEMBER"/>
    <property type="match status" value="1"/>
</dbReference>
<dbReference type="Pfam" id="PF05368">
    <property type="entry name" value="NmrA"/>
    <property type="match status" value="1"/>
</dbReference>
<dbReference type="AlphaFoldDB" id="A0AAD6UNX8"/>
<dbReference type="InterPro" id="IPR036291">
    <property type="entry name" value="NAD(P)-bd_dom_sf"/>
</dbReference>
<feature type="domain" description="NmrA-like" evidence="3">
    <location>
        <begin position="17"/>
        <end position="264"/>
    </location>
</feature>
<dbReference type="Proteomes" id="UP001219525">
    <property type="component" value="Unassembled WGS sequence"/>
</dbReference>
<dbReference type="InterPro" id="IPR051164">
    <property type="entry name" value="NmrA-like_oxidored"/>
</dbReference>
<evidence type="ECO:0000259" key="3">
    <source>
        <dbReference type="Pfam" id="PF05368"/>
    </source>
</evidence>
<accession>A0AAD6UNX8</accession>
<comment type="caution">
    <text evidence="4">The sequence shown here is derived from an EMBL/GenBank/DDBJ whole genome shotgun (WGS) entry which is preliminary data.</text>
</comment>
<comment type="similarity">
    <text evidence="1">Belongs to the NmrA-type oxidoreductase family.</text>
</comment>
<name>A0AAD6UNX8_9AGAR</name>
<gene>
    <name evidence="4" type="ORF">GGX14DRAFT_481409</name>
</gene>
<organism evidence="4 5">
    <name type="scientific">Mycena pura</name>
    <dbReference type="NCBI Taxonomy" id="153505"/>
    <lineage>
        <taxon>Eukaryota</taxon>
        <taxon>Fungi</taxon>
        <taxon>Dikarya</taxon>
        <taxon>Basidiomycota</taxon>
        <taxon>Agaricomycotina</taxon>
        <taxon>Agaricomycetes</taxon>
        <taxon>Agaricomycetidae</taxon>
        <taxon>Agaricales</taxon>
        <taxon>Marasmiineae</taxon>
        <taxon>Mycenaceae</taxon>
        <taxon>Mycena</taxon>
    </lineage>
</organism>
<evidence type="ECO:0000256" key="1">
    <source>
        <dbReference type="ARBA" id="ARBA00006328"/>
    </source>
</evidence>
<evidence type="ECO:0000313" key="4">
    <source>
        <dbReference type="EMBL" id="KAJ7191457.1"/>
    </source>
</evidence>
<dbReference type="InterPro" id="IPR008030">
    <property type="entry name" value="NmrA-like"/>
</dbReference>
<dbReference type="Gene3D" id="3.40.50.720">
    <property type="entry name" value="NAD(P)-binding Rossmann-like Domain"/>
    <property type="match status" value="1"/>
</dbReference>
<dbReference type="EMBL" id="JARJCW010000132">
    <property type="protein sequence ID" value="KAJ7191457.1"/>
    <property type="molecule type" value="Genomic_DNA"/>
</dbReference>
<evidence type="ECO:0000256" key="2">
    <source>
        <dbReference type="ARBA" id="ARBA00022857"/>
    </source>
</evidence>
<keyword evidence="5" id="KW-1185">Reference proteome</keyword>
<dbReference type="PANTHER" id="PTHR42748:SF7">
    <property type="entry name" value="NMRA LIKE REDOX SENSOR 1-RELATED"/>
    <property type="match status" value="1"/>
</dbReference>